<dbReference type="Gene3D" id="1.25.40.90">
    <property type="match status" value="1"/>
</dbReference>
<dbReference type="GO" id="GO:0006369">
    <property type="term" value="P:termination of RNA polymerase II transcription"/>
    <property type="evidence" value="ECO:0007669"/>
    <property type="project" value="InterPro"/>
</dbReference>
<dbReference type="InterPro" id="IPR006569">
    <property type="entry name" value="CID_dom"/>
</dbReference>
<evidence type="ECO:0000313" key="19">
    <source>
        <dbReference type="Proteomes" id="UP001460270"/>
    </source>
</evidence>
<evidence type="ECO:0000256" key="13">
    <source>
        <dbReference type="ARBA" id="ARBA00083113"/>
    </source>
</evidence>
<dbReference type="GO" id="GO:0005737">
    <property type="term" value="C:cytoplasm"/>
    <property type="evidence" value="ECO:0007669"/>
    <property type="project" value="TreeGrafter"/>
</dbReference>
<evidence type="ECO:0000256" key="8">
    <source>
        <dbReference type="ARBA" id="ARBA00023054"/>
    </source>
</evidence>
<dbReference type="Proteomes" id="UP001460270">
    <property type="component" value="Unassembled WGS sequence"/>
</dbReference>
<dbReference type="InterPro" id="IPR008942">
    <property type="entry name" value="ENTH_VHS"/>
</dbReference>
<accession>A0AAW0PLV5</accession>
<dbReference type="InterPro" id="IPR002014">
    <property type="entry name" value="VHS_dom"/>
</dbReference>
<dbReference type="AlphaFoldDB" id="A0AAW0PLV5"/>
<evidence type="ECO:0000256" key="7">
    <source>
        <dbReference type="ARBA" id="ARBA00022990"/>
    </source>
</evidence>
<dbReference type="PANTHER" id="PTHR15921:SF3">
    <property type="entry name" value="PRE-MRNA CLEAVAGE COMPLEX 2 PROTEIN PCF11"/>
    <property type="match status" value="1"/>
</dbReference>
<feature type="compositionally biased region" description="Basic residues" evidence="15">
    <location>
        <begin position="389"/>
        <end position="408"/>
    </location>
</feature>
<comment type="subcellular location">
    <subcellularLocation>
        <location evidence="1">Nucleus</location>
    </subcellularLocation>
</comment>
<comment type="function">
    <text evidence="10">Component of pre-mRNA cleavage complex II, which promotes transcription termination by RNA polymerase II.</text>
</comment>
<evidence type="ECO:0000259" key="17">
    <source>
        <dbReference type="PROSITE" id="PS51391"/>
    </source>
</evidence>
<dbReference type="PROSITE" id="PS51391">
    <property type="entry name" value="CID"/>
    <property type="match status" value="1"/>
</dbReference>
<evidence type="ECO:0000256" key="1">
    <source>
        <dbReference type="ARBA" id="ARBA00004123"/>
    </source>
</evidence>
<keyword evidence="5" id="KW-0507">mRNA processing</keyword>
<reference evidence="19" key="1">
    <citation type="submission" date="2024-04" db="EMBL/GenBank/DDBJ databases">
        <title>Salinicola lusitanus LLJ914,a marine bacterium isolated from the Okinawa Trough.</title>
        <authorList>
            <person name="Li J."/>
        </authorList>
    </citation>
    <scope>NUCLEOTIDE SEQUENCE [LARGE SCALE GENOMIC DNA]</scope>
</reference>
<comment type="subunit">
    <text evidence="11">Associates with the phosphorylated CTD domain of POLR2A /RNA polymerase II.</text>
</comment>
<dbReference type="GO" id="GO:0003729">
    <property type="term" value="F:mRNA binding"/>
    <property type="evidence" value="ECO:0007669"/>
    <property type="project" value="InterPro"/>
</dbReference>
<dbReference type="FunFam" id="1.25.40.90:FF:000015">
    <property type="entry name" value="Pre-mRNA cleavage complex 2 protein Pcf11"/>
    <property type="match status" value="1"/>
</dbReference>
<dbReference type="PANTHER" id="PTHR15921">
    <property type="entry name" value="PRE-MRNA CLEAVAGE COMPLEX II"/>
    <property type="match status" value="1"/>
</dbReference>
<feature type="domain" description="CID" evidence="17">
    <location>
        <begin position="28"/>
        <end position="156"/>
    </location>
</feature>
<dbReference type="GO" id="GO:0031124">
    <property type="term" value="P:mRNA 3'-end processing"/>
    <property type="evidence" value="ECO:0007669"/>
    <property type="project" value="InterPro"/>
</dbReference>
<dbReference type="GO" id="GO:0000993">
    <property type="term" value="F:RNA polymerase II complex binding"/>
    <property type="evidence" value="ECO:0007669"/>
    <property type="project" value="InterPro"/>
</dbReference>
<organism evidence="18 19">
    <name type="scientific">Mugilogobius chulae</name>
    <name type="common">yellowstripe goby</name>
    <dbReference type="NCBI Taxonomy" id="88201"/>
    <lineage>
        <taxon>Eukaryota</taxon>
        <taxon>Metazoa</taxon>
        <taxon>Chordata</taxon>
        <taxon>Craniata</taxon>
        <taxon>Vertebrata</taxon>
        <taxon>Euteleostomi</taxon>
        <taxon>Actinopterygii</taxon>
        <taxon>Neopterygii</taxon>
        <taxon>Teleostei</taxon>
        <taxon>Neoteleostei</taxon>
        <taxon>Acanthomorphata</taxon>
        <taxon>Gobiaria</taxon>
        <taxon>Gobiiformes</taxon>
        <taxon>Gobioidei</taxon>
        <taxon>Gobiidae</taxon>
        <taxon>Gobionellinae</taxon>
        <taxon>Mugilogobius</taxon>
    </lineage>
</organism>
<dbReference type="SUPFAM" id="SSF48464">
    <property type="entry name" value="ENTH/VHS domain"/>
    <property type="match status" value="1"/>
</dbReference>
<keyword evidence="7" id="KW-0007">Acetylation</keyword>
<evidence type="ECO:0000256" key="9">
    <source>
        <dbReference type="ARBA" id="ARBA00023242"/>
    </source>
</evidence>
<evidence type="ECO:0000256" key="11">
    <source>
        <dbReference type="ARBA" id="ARBA00063659"/>
    </source>
</evidence>
<dbReference type="SMART" id="SM00582">
    <property type="entry name" value="RPR"/>
    <property type="match status" value="1"/>
</dbReference>
<dbReference type="GO" id="GO:0035091">
    <property type="term" value="F:phosphatidylinositol binding"/>
    <property type="evidence" value="ECO:0007669"/>
    <property type="project" value="InterPro"/>
</dbReference>
<proteinExistence type="predicted"/>
<evidence type="ECO:0000256" key="15">
    <source>
        <dbReference type="SAM" id="MobiDB-lite"/>
    </source>
</evidence>
<dbReference type="Pfam" id="PF20845">
    <property type="entry name" value="Pcf11_helical"/>
    <property type="match status" value="1"/>
</dbReference>
<dbReference type="InterPro" id="IPR045154">
    <property type="entry name" value="PCF11-like"/>
</dbReference>
<evidence type="ECO:0000256" key="4">
    <source>
        <dbReference type="ARBA" id="ARBA00022553"/>
    </source>
</evidence>
<feature type="compositionally biased region" description="Basic and acidic residues" evidence="15">
    <location>
        <begin position="311"/>
        <end position="337"/>
    </location>
</feature>
<feature type="compositionally biased region" description="Pro residues" evidence="15">
    <location>
        <begin position="285"/>
        <end position="299"/>
    </location>
</feature>
<dbReference type="CDD" id="cd16982">
    <property type="entry name" value="CID_Pcf11"/>
    <property type="match status" value="1"/>
</dbReference>
<dbReference type="PROSITE" id="PS50179">
    <property type="entry name" value="VHS"/>
    <property type="match status" value="1"/>
</dbReference>
<dbReference type="InterPro" id="IPR048830">
    <property type="entry name" value="PCF11_helical"/>
</dbReference>
<keyword evidence="2" id="KW-0488">Methylation</keyword>
<evidence type="ECO:0000256" key="3">
    <source>
        <dbReference type="ARBA" id="ARBA00022499"/>
    </source>
</evidence>
<keyword evidence="19" id="KW-1185">Reference proteome</keyword>
<evidence type="ECO:0000259" key="16">
    <source>
        <dbReference type="PROSITE" id="PS50179"/>
    </source>
</evidence>
<keyword evidence="6" id="KW-0832">Ubl conjugation</keyword>
<feature type="compositionally biased region" description="Basic and acidic residues" evidence="15">
    <location>
        <begin position="355"/>
        <end position="388"/>
    </location>
</feature>
<dbReference type="GO" id="GO:0005849">
    <property type="term" value="C:mRNA cleavage factor complex"/>
    <property type="evidence" value="ECO:0007669"/>
    <property type="project" value="TreeGrafter"/>
</dbReference>
<sequence length="408" mass="45255">MDCAVIRGSVGVGLGRAETMGEAGEAAARLDACREYESSLEDLTFNSKPHINMLTILAEENIAFAKDIVGIIEAQISKAPPHEKLPVLYLVDSIVKNVGRDYLPVFAKNLITSFICVFEKVDENTRKSLFKLRSTWDEVFPPKKLYALDVRVNSVDPAWPIKPLPPTANSIHVNPSPGPASSCRPRVGPCSSAPCSRGSCPVSVSSLTQEQLIRQQLLAKQKQLLELQQKKIELELEQTKAQLAGGFVLPTSTLSSLTPKAVVPPATVIRPWIPPQAPSVETKAPPAPSAPVAPAPAPRPRLTRPAPNPKTDSERKHTDKLVKAEKPKPQRPNEAKPKSKSPSPLTKPVPGRNNRSLEEKKDPRLKKRPQEKPDGGDDLREKKRETKTRGRRRRRGRRKRRRRERSNW</sequence>
<keyword evidence="4" id="KW-0597">Phosphoprotein</keyword>
<evidence type="ECO:0000256" key="10">
    <source>
        <dbReference type="ARBA" id="ARBA00057101"/>
    </source>
</evidence>
<dbReference type="EMBL" id="JBBPFD010000005">
    <property type="protein sequence ID" value="KAK7925140.1"/>
    <property type="molecule type" value="Genomic_DNA"/>
</dbReference>
<dbReference type="GO" id="GO:0043130">
    <property type="term" value="F:ubiquitin binding"/>
    <property type="evidence" value="ECO:0007669"/>
    <property type="project" value="InterPro"/>
</dbReference>
<feature type="domain" description="VHS" evidence="16">
    <location>
        <begin position="51"/>
        <end position="140"/>
    </location>
</feature>
<dbReference type="Pfam" id="PF04818">
    <property type="entry name" value="CID"/>
    <property type="match status" value="1"/>
</dbReference>
<keyword evidence="8 14" id="KW-0175">Coiled coil</keyword>
<dbReference type="InterPro" id="IPR047415">
    <property type="entry name" value="Pcf11_CID"/>
</dbReference>
<feature type="coiled-coil region" evidence="14">
    <location>
        <begin position="217"/>
        <end position="244"/>
    </location>
</feature>
<protein>
    <recommendedName>
        <fullName evidence="12">Pre-mRNA cleavage complex 2 protein Pcf11</fullName>
    </recommendedName>
    <alternativeName>
        <fullName evidence="13">Pre-mRNA cleavage complex II protein Pcf11</fullName>
    </alternativeName>
</protein>
<evidence type="ECO:0000256" key="14">
    <source>
        <dbReference type="SAM" id="Coils"/>
    </source>
</evidence>
<keyword evidence="9" id="KW-0539">Nucleus</keyword>
<gene>
    <name evidence="18" type="ORF">WMY93_007450</name>
</gene>
<feature type="region of interest" description="Disordered" evidence="15">
    <location>
        <begin position="277"/>
        <end position="408"/>
    </location>
</feature>
<evidence type="ECO:0000256" key="12">
    <source>
        <dbReference type="ARBA" id="ARBA00068814"/>
    </source>
</evidence>
<evidence type="ECO:0000256" key="2">
    <source>
        <dbReference type="ARBA" id="ARBA00022481"/>
    </source>
</evidence>
<evidence type="ECO:0000256" key="5">
    <source>
        <dbReference type="ARBA" id="ARBA00022664"/>
    </source>
</evidence>
<evidence type="ECO:0000313" key="18">
    <source>
        <dbReference type="EMBL" id="KAK7925140.1"/>
    </source>
</evidence>
<keyword evidence="3" id="KW-1017">Isopeptide bond</keyword>
<name>A0AAW0PLV5_9GOBI</name>
<evidence type="ECO:0000256" key="6">
    <source>
        <dbReference type="ARBA" id="ARBA00022843"/>
    </source>
</evidence>
<comment type="caution">
    <text evidence="18">The sequence shown here is derived from an EMBL/GenBank/DDBJ whole genome shotgun (WGS) entry which is preliminary data.</text>
</comment>